<evidence type="ECO:0000259" key="8">
    <source>
        <dbReference type="Pfam" id="PF08281"/>
    </source>
</evidence>
<organism evidence="9">
    <name type="scientific">Halalkalibacterium halodurans</name>
    <name type="common">Bacillus halodurans</name>
    <dbReference type="NCBI Taxonomy" id="86665"/>
    <lineage>
        <taxon>Bacteria</taxon>
        <taxon>Bacillati</taxon>
        <taxon>Bacillota</taxon>
        <taxon>Bacilli</taxon>
        <taxon>Bacillales</taxon>
        <taxon>Bacillaceae</taxon>
        <taxon>Halalkalibacterium (ex Joshi et al. 2022)</taxon>
    </lineage>
</organism>
<feature type="domain" description="RNA polymerase sigma-70 region 2" evidence="7">
    <location>
        <begin position="25"/>
        <end position="88"/>
    </location>
</feature>
<proteinExistence type="inferred from homology"/>
<evidence type="ECO:0000256" key="3">
    <source>
        <dbReference type="ARBA" id="ARBA00023082"/>
    </source>
</evidence>
<dbReference type="InterPro" id="IPR013324">
    <property type="entry name" value="RNA_pol_sigma_r3/r4-like"/>
</dbReference>
<protein>
    <recommendedName>
        <fullName evidence="6">RNA polymerase sigma factor</fullName>
    </recommendedName>
</protein>
<sequence length="183" mass="21506">MESLPGKIGEIETAEMREHQLIAWMEEYGTAILRVVYSYVKDKQIAEDLTQEVFVRAFQSYHTYQTRSSAKAWLYRIAINRSKDFLKSWHAKHVYPSEVAEEIETTEQTPEYEVLLKSDEERLAAAVFSLPLSYREVIYFYYYEELSVKEVASFTGLNENTVKARLRKGRLLLKNLLEKEDET</sequence>
<dbReference type="Pfam" id="PF08281">
    <property type="entry name" value="Sigma70_r4_2"/>
    <property type="match status" value="1"/>
</dbReference>
<gene>
    <name evidence="9" type="ORF">AMD02_02930</name>
</gene>
<dbReference type="InterPro" id="IPR014284">
    <property type="entry name" value="RNA_pol_sigma-70_dom"/>
</dbReference>
<dbReference type="GO" id="GO:0006950">
    <property type="term" value="P:response to stress"/>
    <property type="evidence" value="ECO:0007669"/>
    <property type="project" value="UniProtKB-ARBA"/>
</dbReference>
<dbReference type="InterPro" id="IPR013249">
    <property type="entry name" value="RNA_pol_sigma70_r4_t2"/>
</dbReference>
<evidence type="ECO:0000256" key="4">
    <source>
        <dbReference type="ARBA" id="ARBA00023125"/>
    </source>
</evidence>
<dbReference type="EMBL" id="LILD01000001">
    <property type="protein sequence ID" value="KOO37919.1"/>
    <property type="molecule type" value="Genomic_DNA"/>
</dbReference>
<dbReference type="SUPFAM" id="SSF88946">
    <property type="entry name" value="Sigma2 domain of RNA polymerase sigma factors"/>
    <property type="match status" value="1"/>
</dbReference>
<comment type="caution">
    <text evidence="9">The sequence shown here is derived from an EMBL/GenBank/DDBJ whole genome shotgun (WGS) entry which is preliminary data.</text>
</comment>
<dbReference type="PANTHER" id="PTHR43133:SF60">
    <property type="entry name" value="RNA POLYMERASE SIGMA FACTOR SIGV"/>
    <property type="match status" value="1"/>
</dbReference>
<dbReference type="RefSeq" id="WP_053430408.1">
    <property type="nucleotide sequence ID" value="NZ_LILD02000032.1"/>
</dbReference>
<dbReference type="SUPFAM" id="SSF88659">
    <property type="entry name" value="Sigma3 and sigma4 domains of RNA polymerase sigma factors"/>
    <property type="match status" value="1"/>
</dbReference>
<dbReference type="InterPro" id="IPR000838">
    <property type="entry name" value="RNA_pol_sigma70_ECF_CS"/>
</dbReference>
<dbReference type="InterPro" id="IPR036388">
    <property type="entry name" value="WH-like_DNA-bd_sf"/>
</dbReference>
<dbReference type="CDD" id="cd06171">
    <property type="entry name" value="Sigma70_r4"/>
    <property type="match status" value="1"/>
</dbReference>
<keyword evidence="4 6" id="KW-0238">DNA-binding</keyword>
<keyword evidence="5 6" id="KW-0804">Transcription</keyword>
<dbReference type="PROSITE" id="PS01063">
    <property type="entry name" value="SIGMA70_ECF"/>
    <property type="match status" value="1"/>
</dbReference>
<dbReference type="PANTHER" id="PTHR43133">
    <property type="entry name" value="RNA POLYMERASE ECF-TYPE SIGMA FACTO"/>
    <property type="match status" value="1"/>
</dbReference>
<reference evidence="9" key="1">
    <citation type="submission" date="2015-08" db="EMBL/GenBank/DDBJ databases">
        <title>Complete DNA Sequence of Pseudomonas syringae pv. actinidiae, the Causal Agent of Kiwifruit Canker Disease.</title>
        <authorList>
            <person name="Rikkerink E.H.A."/>
            <person name="Fineran P.C."/>
        </authorList>
    </citation>
    <scope>NUCLEOTIDE SEQUENCE</scope>
    <source>
        <strain evidence="9">DSM 13666</strain>
    </source>
</reference>
<dbReference type="PATRIC" id="fig|136160.3.peg.818"/>
<dbReference type="AlphaFoldDB" id="A0A0M0KGH6"/>
<dbReference type="InterPro" id="IPR013325">
    <property type="entry name" value="RNA_pol_sigma_r2"/>
</dbReference>
<dbReference type="NCBIfam" id="NF006930">
    <property type="entry name" value="PRK09415.1"/>
    <property type="match status" value="1"/>
</dbReference>
<dbReference type="NCBIfam" id="TIGR02937">
    <property type="entry name" value="sigma70-ECF"/>
    <property type="match status" value="1"/>
</dbReference>
<evidence type="ECO:0000256" key="5">
    <source>
        <dbReference type="ARBA" id="ARBA00023163"/>
    </source>
</evidence>
<dbReference type="Pfam" id="PF04542">
    <property type="entry name" value="Sigma70_r2"/>
    <property type="match status" value="1"/>
</dbReference>
<evidence type="ECO:0000256" key="2">
    <source>
        <dbReference type="ARBA" id="ARBA00023015"/>
    </source>
</evidence>
<dbReference type="InterPro" id="IPR039425">
    <property type="entry name" value="RNA_pol_sigma-70-like"/>
</dbReference>
<dbReference type="GO" id="GO:0006352">
    <property type="term" value="P:DNA-templated transcription initiation"/>
    <property type="evidence" value="ECO:0007669"/>
    <property type="project" value="InterPro"/>
</dbReference>
<keyword evidence="2 6" id="KW-0805">Transcription regulation</keyword>
<comment type="similarity">
    <text evidence="1 6">Belongs to the sigma-70 factor family. ECF subfamily.</text>
</comment>
<name>A0A0M0KGH6_ALKHA</name>
<accession>A0A0M0KGH6</accession>
<evidence type="ECO:0000256" key="1">
    <source>
        <dbReference type="ARBA" id="ARBA00010641"/>
    </source>
</evidence>
<keyword evidence="3 6" id="KW-0731">Sigma factor</keyword>
<dbReference type="Gene3D" id="1.10.10.10">
    <property type="entry name" value="Winged helix-like DNA-binding domain superfamily/Winged helix DNA-binding domain"/>
    <property type="match status" value="1"/>
</dbReference>
<dbReference type="Gene3D" id="1.10.1740.10">
    <property type="match status" value="1"/>
</dbReference>
<feature type="domain" description="RNA polymerase sigma factor 70 region 4 type 2" evidence="8">
    <location>
        <begin position="122"/>
        <end position="172"/>
    </location>
</feature>
<dbReference type="InterPro" id="IPR007627">
    <property type="entry name" value="RNA_pol_sigma70_r2"/>
</dbReference>
<evidence type="ECO:0000259" key="7">
    <source>
        <dbReference type="Pfam" id="PF04542"/>
    </source>
</evidence>
<evidence type="ECO:0000313" key="9">
    <source>
        <dbReference type="EMBL" id="KOO37919.1"/>
    </source>
</evidence>
<dbReference type="GO" id="GO:0016987">
    <property type="term" value="F:sigma factor activity"/>
    <property type="evidence" value="ECO:0007669"/>
    <property type="project" value="UniProtKB-KW"/>
</dbReference>
<dbReference type="GO" id="GO:0003677">
    <property type="term" value="F:DNA binding"/>
    <property type="evidence" value="ECO:0007669"/>
    <property type="project" value="UniProtKB-KW"/>
</dbReference>
<evidence type="ECO:0000256" key="6">
    <source>
        <dbReference type="RuleBase" id="RU000716"/>
    </source>
</evidence>